<evidence type="ECO:0000313" key="2">
    <source>
        <dbReference type="EMBL" id="KAK2140978.1"/>
    </source>
</evidence>
<dbReference type="Proteomes" id="UP001208570">
    <property type="component" value="Unassembled WGS sequence"/>
</dbReference>
<accession>A0AAD9MR18</accession>
<evidence type="ECO:0000256" key="1">
    <source>
        <dbReference type="SAM" id="MobiDB-lite"/>
    </source>
</evidence>
<reference evidence="2" key="1">
    <citation type="journal article" date="2023" name="Mol. Biol. Evol.">
        <title>Third-Generation Sequencing Reveals the Adaptive Role of the Epigenome in Three Deep-Sea Polychaetes.</title>
        <authorList>
            <person name="Perez M."/>
            <person name="Aroh O."/>
            <person name="Sun Y."/>
            <person name="Lan Y."/>
            <person name="Juniper S.K."/>
            <person name="Young C.R."/>
            <person name="Angers B."/>
            <person name="Qian P.Y."/>
        </authorList>
    </citation>
    <scope>NUCLEOTIDE SEQUENCE</scope>
    <source>
        <strain evidence="2">P08H-3</strain>
    </source>
</reference>
<proteinExistence type="predicted"/>
<sequence length="84" mass="9453">MGPTLLHENITTKESNQRDRSVRAVQPNVRTIKYGLNSFMYNGAKIWNSLPINIKCTATCKHFKYLTCNWDGPECACGACILCV</sequence>
<gene>
    <name evidence="2" type="ORF">LSH36_1193g00042</name>
</gene>
<feature type="region of interest" description="Disordered" evidence="1">
    <location>
        <begin position="1"/>
        <end position="22"/>
    </location>
</feature>
<dbReference type="EMBL" id="JAODUP010001192">
    <property type="protein sequence ID" value="KAK2140978.1"/>
    <property type="molecule type" value="Genomic_DNA"/>
</dbReference>
<comment type="caution">
    <text evidence="2">The sequence shown here is derived from an EMBL/GenBank/DDBJ whole genome shotgun (WGS) entry which is preliminary data.</text>
</comment>
<name>A0AAD9MR18_9ANNE</name>
<protein>
    <submittedName>
        <fullName evidence="2">Uncharacterized protein</fullName>
    </submittedName>
</protein>
<keyword evidence="3" id="KW-1185">Reference proteome</keyword>
<evidence type="ECO:0000313" key="3">
    <source>
        <dbReference type="Proteomes" id="UP001208570"/>
    </source>
</evidence>
<dbReference type="AlphaFoldDB" id="A0AAD9MR18"/>
<organism evidence="2 3">
    <name type="scientific">Paralvinella palmiformis</name>
    <dbReference type="NCBI Taxonomy" id="53620"/>
    <lineage>
        <taxon>Eukaryota</taxon>
        <taxon>Metazoa</taxon>
        <taxon>Spiralia</taxon>
        <taxon>Lophotrochozoa</taxon>
        <taxon>Annelida</taxon>
        <taxon>Polychaeta</taxon>
        <taxon>Sedentaria</taxon>
        <taxon>Canalipalpata</taxon>
        <taxon>Terebellida</taxon>
        <taxon>Terebelliformia</taxon>
        <taxon>Alvinellidae</taxon>
        <taxon>Paralvinella</taxon>
    </lineage>
</organism>